<dbReference type="Gene3D" id="3.40.50.300">
    <property type="entry name" value="P-loop containing nucleotide triphosphate hydrolases"/>
    <property type="match status" value="1"/>
</dbReference>
<evidence type="ECO:0000313" key="9">
    <source>
        <dbReference type="Proteomes" id="UP000765338"/>
    </source>
</evidence>
<feature type="compositionally biased region" description="Low complexity" evidence="6">
    <location>
        <begin position="209"/>
        <end position="219"/>
    </location>
</feature>
<dbReference type="SUPFAM" id="SSF52540">
    <property type="entry name" value="P-loop containing nucleoside triphosphate hydrolases"/>
    <property type="match status" value="1"/>
</dbReference>
<sequence>MISLKMLPLPTSPSLVPGGVQPVTVRLQRGETLWVTGPAGAGKTALLETVALRRPVMGSSLSIMNHEASSRLGSEARRQLRQRIGYIEAAPVFMNRLTVADNIALPLELAHVRQADIQRETESIIRWFQLEAQAGLLPDRLSHTMRLQVACARALITQPSVILVDEPALTLCPALQDRLLTTIRGLTKNGATALLATRTLPEAPALPGQALSLPQAASPSSPPPGPSQSAITAPLFLSPDDKGLLP</sequence>
<keyword evidence="9" id="KW-1185">Reference proteome</keyword>
<evidence type="ECO:0000313" key="8">
    <source>
        <dbReference type="EMBL" id="MBA5728135.1"/>
    </source>
</evidence>
<feature type="region of interest" description="Disordered" evidence="6">
    <location>
        <begin position="206"/>
        <end position="246"/>
    </location>
</feature>
<evidence type="ECO:0000256" key="2">
    <source>
        <dbReference type="ARBA" id="ARBA00022448"/>
    </source>
</evidence>
<dbReference type="PROSITE" id="PS50893">
    <property type="entry name" value="ABC_TRANSPORTER_2"/>
    <property type="match status" value="1"/>
</dbReference>
<organism evidence="8 9">
    <name type="scientific">Bombella mellum</name>
    <dbReference type="NCBI Taxonomy" id="2039288"/>
    <lineage>
        <taxon>Bacteria</taxon>
        <taxon>Pseudomonadati</taxon>
        <taxon>Pseudomonadota</taxon>
        <taxon>Alphaproteobacteria</taxon>
        <taxon>Acetobacterales</taxon>
        <taxon>Acetobacteraceae</taxon>
        <taxon>Bombella</taxon>
    </lineage>
</organism>
<dbReference type="InterPro" id="IPR050763">
    <property type="entry name" value="ABC_transporter_ATP-binding"/>
</dbReference>
<protein>
    <recommendedName>
        <fullName evidence="7">ABC transporter domain-containing protein</fullName>
    </recommendedName>
</protein>
<dbReference type="Pfam" id="PF00005">
    <property type="entry name" value="ABC_tran"/>
    <property type="match status" value="1"/>
</dbReference>
<dbReference type="Proteomes" id="UP000765338">
    <property type="component" value="Unassembled WGS sequence"/>
</dbReference>
<dbReference type="InterPro" id="IPR027417">
    <property type="entry name" value="P-loop_NTPase"/>
</dbReference>
<keyword evidence="4" id="KW-0547">Nucleotide-binding</keyword>
<feature type="domain" description="ABC transporter" evidence="7">
    <location>
        <begin position="4"/>
        <end position="240"/>
    </location>
</feature>
<dbReference type="PANTHER" id="PTHR42711:SF5">
    <property type="entry name" value="ABC TRANSPORTER ATP-BINDING PROTEIN NATA"/>
    <property type="match status" value="1"/>
</dbReference>
<evidence type="ECO:0000256" key="1">
    <source>
        <dbReference type="ARBA" id="ARBA00005417"/>
    </source>
</evidence>
<dbReference type="InterPro" id="IPR003439">
    <property type="entry name" value="ABC_transporter-like_ATP-bd"/>
</dbReference>
<dbReference type="EMBL" id="PDLY01000007">
    <property type="protein sequence ID" value="MBA5728135.1"/>
    <property type="molecule type" value="Genomic_DNA"/>
</dbReference>
<accession>A0ABR5ZUY2</accession>
<evidence type="ECO:0000256" key="4">
    <source>
        <dbReference type="ARBA" id="ARBA00022741"/>
    </source>
</evidence>
<name>A0ABR5ZUY2_9PROT</name>
<proteinExistence type="inferred from homology"/>
<evidence type="ECO:0000259" key="7">
    <source>
        <dbReference type="PROSITE" id="PS50893"/>
    </source>
</evidence>
<dbReference type="RefSeq" id="WP_182041721.1">
    <property type="nucleotide sequence ID" value="NZ_PDLY01000007.1"/>
</dbReference>
<reference evidence="8 9" key="1">
    <citation type="submission" date="2017-10" db="EMBL/GenBank/DDBJ databases">
        <authorList>
            <person name="Jakob F."/>
        </authorList>
    </citation>
    <scope>NUCLEOTIDE SEQUENCE [LARGE SCALE GENOMIC DNA]</scope>
    <source>
        <strain evidence="8 9">TMW 2.1889</strain>
    </source>
</reference>
<gene>
    <name evidence="8" type="ORF">CPA56_09160</name>
</gene>
<evidence type="ECO:0000256" key="3">
    <source>
        <dbReference type="ARBA" id="ARBA00022458"/>
    </source>
</evidence>
<dbReference type="PANTHER" id="PTHR42711">
    <property type="entry name" value="ABC TRANSPORTER ATP-BINDING PROTEIN"/>
    <property type="match status" value="1"/>
</dbReference>
<comment type="similarity">
    <text evidence="1">Belongs to the ABC transporter superfamily.</text>
</comment>
<comment type="caution">
    <text evidence="8">The sequence shown here is derived from an EMBL/GenBank/DDBJ whole genome shotgun (WGS) entry which is preliminary data.</text>
</comment>
<evidence type="ECO:0000256" key="6">
    <source>
        <dbReference type="SAM" id="MobiDB-lite"/>
    </source>
</evidence>
<keyword evidence="2" id="KW-0813">Transport</keyword>
<keyword evidence="3" id="KW-0536">Nodulation</keyword>
<keyword evidence="5" id="KW-0067">ATP-binding</keyword>
<evidence type="ECO:0000256" key="5">
    <source>
        <dbReference type="ARBA" id="ARBA00022840"/>
    </source>
</evidence>